<dbReference type="EMBL" id="JABSTQ010011021">
    <property type="protein sequence ID" value="KAG0415833.1"/>
    <property type="molecule type" value="Genomic_DNA"/>
</dbReference>
<reference evidence="1 2" key="1">
    <citation type="journal article" date="2020" name="Cell">
        <title>Large-Scale Comparative Analyses of Tick Genomes Elucidate Their Genetic Diversity and Vector Capacities.</title>
        <authorList>
            <consortium name="Tick Genome and Microbiome Consortium (TIGMIC)"/>
            <person name="Jia N."/>
            <person name="Wang J."/>
            <person name="Shi W."/>
            <person name="Du L."/>
            <person name="Sun Y."/>
            <person name="Zhan W."/>
            <person name="Jiang J.F."/>
            <person name="Wang Q."/>
            <person name="Zhang B."/>
            <person name="Ji P."/>
            <person name="Bell-Sakyi L."/>
            <person name="Cui X.M."/>
            <person name="Yuan T.T."/>
            <person name="Jiang B.G."/>
            <person name="Yang W.F."/>
            <person name="Lam T.T."/>
            <person name="Chang Q.C."/>
            <person name="Ding S.J."/>
            <person name="Wang X.J."/>
            <person name="Zhu J.G."/>
            <person name="Ruan X.D."/>
            <person name="Zhao L."/>
            <person name="Wei J.T."/>
            <person name="Ye R.Z."/>
            <person name="Que T.C."/>
            <person name="Du C.H."/>
            <person name="Zhou Y.H."/>
            <person name="Cheng J.X."/>
            <person name="Dai P.F."/>
            <person name="Guo W.B."/>
            <person name="Han X.H."/>
            <person name="Huang E.J."/>
            <person name="Li L.F."/>
            <person name="Wei W."/>
            <person name="Gao Y.C."/>
            <person name="Liu J.Z."/>
            <person name="Shao H.Z."/>
            <person name="Wang X."/>
            <person name="Wang C.C."/>
            <person name="Yang T.C."/>
            <person name="Huo Q.B."/>
            <person name="Li W."/>
            <person name="Chen H.Y."/>
            <person name="Chen S.E."/>
            <person name="Zhou L.G."/>
            <person name="Ni X.B."/>
            <person name="Tian J.H."/>
            <person name="Sheng Y."/>
            <person name="Liu T."/>
            <person name="Pan Y.S."/>
            <person name="Xia L.Y."/>
            <person name="Li J."/>
            <person name="Zhao F."/>
            <person name="Cao W.C."/>
        </authorList>
    </citation>
    <scope>NUCLEOTIDE SEQUENCE [LARGE SCALE GENOMIC DNA]</scope>
    <source>
        <strain evidence="1">Iper-2018</strain>
    </source>
</reference>
<evidence type="ECO:0000313" key="2">
    <source>
        <dbReference type="Proteomes" id="UP000805193"/>
    </source>
</evidence>
<dbReference type="Proteomes" id="UP000805193">
    <property type="component" value="Unassembled WGS sequence"/>
</dbReference>
<organism evidence="1 2">
    <name type="scientific">Ixodes persulcatus</name>
    <name type="common">Taiga tick</name>
    <dbReference type="NCBI Taxonomy" id="34615"/>
    <lineage>
        <taxon>Eukaryota</taxon>
        <taxon>Metazoa</taxon>
        <taxon>Ecdysozoa</taxon>
        <taxon>Arthropoda</taxon>
        <taxon>Chelicerata</taxon>
        <taxon>Arachnida</taxon>
        <taxon>Acari</taxon>
        <taxon>Parasitiformes</taxon>
        <taxon>Ixodida</taxon>
        <taxon>Ixodoidea</taxon>
        <taxon>Ixodidae</taxon>
        <taxon>Ixodinae</taxon>
        <taxon>Ixodes</taxon>
    </lineage>
</organism>
<protein>
    <submittedName>
        <fullName evidence="1">Uncharacterized protein</fullName>
    </submittedName>
</protein>
<keyword evidence="2" id="KW-1185">Reference proteome</keyword>
<evidence type="ECO:0000313" key="1">
    <source>
        <dbReference type="EMBL" id="KAG0415833.1"/>
    </source>
</evidence>
<accession>A0AC60P8K7</accession>
<proteinExistence type="predicted"/>
<sequence length="415" mass="46053">MIYLDGATELGRSLLGGTGQVFEVTKFGILSVLAQQAYQQAKFPFGFKVLTNIHCKNASTHLPPLHEYNLFKDAEPWVVPSCFEGNGILESPAHQSLTAVNGRTRPQLPEQRTTEWVLPHSNQQGLWSKLKAHKGQGHMEAPPNRTCRAASPVASTPRFADLCCQRRRTRLEECMGRGGPSEAQGSRLYDASKRPRDLADMRRAIQSMGNYLKNLGDSPFAKHLRSVQVLGAALMFGQVPEGSPKLPGGKWSATGTSLSTRPPSVHVSAPGSPSSETAKKRVATQEAFLHRGSLPGVVGCVEGTFVAIRGPSKHDPTVSKAADVDLRTLAIDHRTRLNPRLLCVEAFMGILEVKCPHTFRDKFIEQMPRQKYSCLSKQGDDMMLLEDHIYYYHIQTQRLVCNREYCNFVVWTSKD</sequence>
<gene>
    <name evidence="1" type="ORF">HPB47_007001</name>
</gene>
<name>A0AC60P8K7_IXOPE</name>
<comment type="caution">
    <text evidence="1">The sequence shown here is derived from an EMBL/GenBank/DDBJ whole genome shotgun (WGS) entry which is preliminary data.</text>
</comment>